<dbReference type="RefSeq" id="WP_156193427.1">
    <property type="nucleotide sequence ID" value="NZ_CP046452.1"/>
</dbReference>
<sequence>MAGYATADDLRTRWRQYPADLSDEMATALLDDASTWLSVTFPSIPEVVTGKLADVLKIVVCAMARRALIADVSDGADQITDAAGPFSTSLHFRNSEGNLFITGQEREMIEAALDSGADDFKCISAEGW</sequence>
<name>A0A6B8VNV6_9CORY</name>
<protein>
    <submittedName>
        <fullName evidence="1">Phage protein Gp19/Gp15/Gp42</fullName>
    </submittedName>
</protein>
<evidence type="ECO:0000313" key="2">
    <source>
        <dbReference type="Proteomes" id="UP000427071"/>
    </source>
</evidence>
<dbReference type="Proteomes" id="UP000427071">
    <property type="component" value="Chromosome"/>
</dbReference>
<proteinExistence type="predicted"/>
<dbReference type="AlphaFoldDB" id="A0A6B8VNV6"/>
<dbReference type="KEGG" id="ckw:CKALI_11300"/>
<accession>A0A6B8VNV6</accession>
<gene>
    <name evidence="1" type="ORF">CKALI_11300</name>
</gene>
<dbReference type="EMBL" id="CP046452">
    <property type="protein sequence ID" value="QGU03104.1"/>
    <property type="molecule type" value="Genomic_DNA"/>
</dbReference>
<organism evidence="1 2">
    <name type="scientific">Corynebacterium kalinowskii</name>
    <dbReference type="NCBI Taxonomy" id="2675216"/>
    <lineage>
        <taxon>Bacteria</taxon>
        <taxon>Bacillati</taxon>
        <taxon>Actinomycetota</taxon>
        <taxon>Actinomycetes</taxon>
        <taxon>Mycobacteriales</taxon>
        <taxon>Corynebacteriaceae</taxon>
        <taxon>Corynebacterium</taxon>
    </lineage>
</organism>
<reference evidence="2" key="1">
    <citation type="submission" date="2019-11" db="EMBL/GenBank/DDBJ databases">
        <title>Complete genome sequence of Corynebacterium kalinowskii 1959, a novel Corynebacterium species isolated from soil of a small paddock in Vilsendorf, Germany.</title>
        <authorList>
            <person name="Schaffert L."/>
            <person name="Ruwe M."/>
            <person name="Milse J."/>
            <person name="Hanuschka K."/>
            <person name="Ortseifen V."/>
            <person name="Droste J."/>
            <person name="Brandt D."/>
            <person name="Schlueter L."/>
            <person name="Kutter Y."/>
            <person name="Vinke S."/>
            <person name="Viehoefer P."/>
            <person name="Jacob L."/>
            <person name="Luebke N.-C."/>
            <person name="Schulte-Berndt E."/>
            <person name="Hain C."/>
            <person name="Linder M."/>
            <person name="Schmidt P."/>
            <person name="Wollenschlaeger L."/>
            <person name="Luttermann T."/>
            <person name="Thieme E."/>
            <person name="Hassa J."/>
            <person name="Haak M."/>
            <person name="Wittchen M."/>
            <person name="Mentz A."/>
            <person name="Persicke M."/>
            <person name="Busche T."/>
            <person name="Ruckert C."/>
        </authorList>
    </citation>
    <scope>NUCLEOTIDE SEQUENCE [LARGE SCALE GENOMIC DNA]</scope>
    <source>
        <strain evidence="2">1959</strain>
    </source>
</reference>
<evidence type="ECO:0000313" key="1">
    <source>
        <dbReference type="EMBL" id="QGU03104.1"/>
    </source>
</evidence>
<keyword evidence="2" id="KW-1185">Reference proteome</keyword>